<feature type="signal peptide" evidence="9">
    <location>
        <begin position="1"/>
        <end position="30"/>
    </location>
</feature>
<dbReference type="InterPro" id="IPR023997">
    <property type="entry name" value="TonB-dep_OMP_SusC/RagA_CS"/>
</dbReference>
<dbReference type="RefSeq" id="WP_014775989.1">
    <property type="nucleotide sequence ID" value="NZ_BAAFKU010000023.1"/>
</dbReference>
<gene>
    <name evidence="11" type="ORF">RVH17_08280</name>
</gene>
<dbReference type="AlphaFoldDB" id="A0AAE4LL42"/>
<proteinExistence type="inferred from homology"/>
<keyword evidence="11" id="KW-0675">Receptor</keyword>
<keyword evidence="3 7" id="KW-1134">Transmembrane beta strand</keyword>
<comment type="subcellular location">
    <subcellularLocation>
        <location evidence="1 7">Cell outer membrane</location>
        <topology evidence="1 7">Multi-pass membrane protein</topology>
    </subcellularLocation>
</comment>
<keyword evidence="9" id="KW-0732">Signal</keyword>
<dbReference type="PROSITE" id="PS52016">
    <property type="entry name" value="TONB_DEPENDENT_REC_3"/>
    <property type="match status" value="1"/>
</dbReference>
<feature type="compositionally biased region" description="Low complexity" evidence="8">
    <location>
        <begin position="108"/>
        <end position="121"/>
    </location>
</feature>
<dbReference type="Gene3D" id="2.60.40.1120">
    <property type="entry name" value="Carboxypeptidase-like, regulatory domain"/>
    <property type="match status" value="1"/>
</dbReference>
<dbReference type="Pfam" id="PF07715">
    <property type="entry name" value="Plug"/>
    <property type="match status" value="1"/>
</dbReference>
<dbReference type="InterPro" id="IPR008969">
    <property type="entry name" value="CarboxyPept-like_regulatory"/>
</dbReference>
<dbReference type="InterPro" id="IPR039426">
    <property type="entry name" value="TonB-dep_rcpt-like"/>
</dbReference>
<comment type="caution">
    <text evidence="11">The sequence shown here is derived from an EMBL/GenBank/DDBJ whole genome shotgun (WGS) entry which is preliminary data.</text>
</comment>
<dbReference type="OMA" id="RTIDSWH"/>
<evidence type="ECO:0000256" key="1">
    <source>
        <dbReference type="ARBA" id="ARBA00004571"/>
    </source>
</evidence>
<evidence type="ECO:0000256" key="6">
    <source>
        <dbReference type="ARBA" id="ARBA00023237"/>
    </source>
</evidence>
<evidence type="ECO:0000256" key="4">
    <source>
        <dbReference type="ARBA" id="ARBA00022692"/>
    </source>
</evidence>
<keyword evidence="5 7" id="KW-0472">Membrane</keyword>
<evidence type="ECO:0000256" key="8">
    <source>
        <dbReference type="SAM" id="MobiDB-lite"/>
    </source>
</evidence>
<reference evidence="11" key="1">
    <citation type="submission" date="2023-10" db="EMBL/GenBank/DDBJ databases">
        <title>Genome Sequence of the Bacteria from From Gut Wall in Crohn's Disease.</title>
        <authorList>
            <person name="Rodriguez-Palacios A."/>
        </authorList>
    </citation>
    <scope>NUCLEOTIDE SEQUENCE</scope>
    <source>
        <strain evidence="11">CavFT-hAR58</strain>
    </source>
</reference>
<sequence>MKKTFTFHTRSRLWILCAAVCMVWAVPLHAQTRRISLNLKNATIQQAVIALQQQGYSLSVKADDVDMKAPVDIHARNEELQAVVDRIFAGQDVNCIINDKSILITKVPSQPSSEDSPQESSVTGQVKGPNGLPLVGVTVLIDGTMVGTTTDASGNFRIRAKSGDTLVFSYIGYDERREKVGVRTEIDVTLAESSTLVNEVVVIGYGTQSRRTLSTAISKVSGEVFDNAPAATVGDALKGRVAGLHVQTSNAIAGESPRMMIRGGSSITMGNDPIYIVDGALREDLTGINTNDIESMEVLKDAASASIYGARASNGVILVTTKKGSLAKGPQIVFDLQLGCSSPSRKWDFMNAREYISFLRPVISKAYANGIEHNAKTMLSGPNAYGTGNTAPNANYSTRYLDYGQPVPAGYQWMYDPLDANKVIIFTDTDWQSQWFTDAFWHKEYIGVNGGTDKLKYAASVSYHGDDGMVAMSSYKVFTLHGSTSFKITKNLEASTTFDLSRQKKHPLIDNYYQAIGRGIIAAPTAREFDDNGDWCQLSSNGNAHSAGWYESFYDREQAINRASGTFGLKWNITDGLTAFAQYNYFDNSYRGSYYAYGERNGTPNNVSLERNTTETREQTIRDIFTAHLNYNKTFRDVHTLNVTGGYEYMSQNYWKVKANAKGASSDDVPVLGSGSIFTASNQDEKQAMISYFARASYNYDDRYIVSGTFRADGSSKFAVGNQWGYFPAGSVAWVISEEPFWRNAKKTANTFKLRASYGQTGNNGIGLYDAYGAFATGTYHGHTTLLPSAMANSALKWETTTQLDLGMDLGFFGDRLRFVFDYYNKHTDNMLFSISVPDTGPYSSVKANVGSARFYGVEVELSSVNIRREHFSWTTDITYSFTRNKVLSLPGEYAYDEIDADGRATGRRAYRIGGYKASESGYRFGGTAVGEPLGRIYGYKIDHIIQTEAEADAALYDEQSNGYRVGDGRMVKGRKDAGDYEWRNRKGSARRDGEEIINDEDQFYLGNVMPHSTGGINNTFRYKRLSLNVYCDFALGHSIINGMKAHLLRNTMGNCNSTIGRIAYDCWQHPGDTDAKYARFFPNDSDWGNRNWRQSNFMVEKADYLCLRDVSLYYDLPEHWLRKIGIRKVTVGVTGNTLCYWTGVTGAISPESGIGSNAGAGMYTPVSTSNSNSDITANMMPVPRKIIFSLKLVF</sequence>
<dbReference type="NCBIfam" id="TIGR04057">
    <property type="entry name" value="SusC_RagA_signa"/>
    <property type="match status" value="1"/>
</dbReference>
<feature type="region of interest" description="Disordered" evidence="8">
    <location>
        <begin position="107"/>
        <end position="129"/>
    </location>
</feature>
<dbReference type="InterPro" id="IPR012910">
    <property type="entry name" value="Plug_dom"/>
</dbReference>
<evidence type="ECO:0000256" key="2">
    <source>
        <dbReference type="ARBA" id="ARBA00022448"/>
    </source>
</evidence>
<evidence type="ECO:0000313" key="11">
    <source>
        <dbReference type="EMBL" id="MDU0260106.1"/>
    </source>
</evidence>
<dbReference type="SUPFAM" id="SSF49464">
    <property type="entry name" value="Carboxypeptidase regulatory domain-like"/>
    <property type="match status" value="1"/>
</dbReference>
<dbReference type="EMBL" id="JAWDES010000005">
    <property type="protein sequence ID" value="MDU0260106.1"/>
    <property type="molecule type" value="Genomic_DNA"/>
</dbReference>
<evidence type="ECO:0000256" key="9">
    <source>
        <dbReference type="SAM" id="SignalP"/>
    </source>
</evidence>
<keyword evidence="6 7" id="KW-0998">Cell outer membrane</keyword>
<keyword evidence="4 7" id="KW-0812">Transmembrane</keyword>
<feature type="chain" id="PRO_5041954383" evidence="9">
    <location>
        <begin position="31"/>
        <end position="1195"/>
    </location>
</feature>
<evidence type="ECO:0000256" key="7">
    <source>
        <dbReference type="PROSITE-ProRule" id="PRU01360"/>
    </source>
</evidence>
<dbReference type="InterPro" id="IPR023996">
    <property type="entry name" value="TonB-dep_OMP_SusC/RagA"/>
</dbReference>
<protein>
    <submittedName>
        <fullName evidence="11">TonB-dependent receptor</fullName>
    </submittedName>
</protein>
<dbReference type="SUPFAM" id="SSF56935">
    <property type="entry name" value="Porins"/>
    <property type="match status" value="1"/>
</dbReference>
<evidence type="ECO:0000259" key="10">
    <source>
        <dbReference type="Pfam" id="PF07715"/>
    </source>
</evidence>
<dbReference type="Proteomes" id="UP001181347">
    <property type="component" value="Unassembled WGS sequence"/>
</dbReference>
<accession>A0AAE4LL42</accession>
<organism evidence="11 12">
    <name type="scientific">Alistipes finegoldii</name>
    <dbReference type="NCBI Taxonomy" id="214856"/>
    <lineage>
        <taxon>Bacteria</taxon>
        <taxon>Pseudomonadati</taxon>
        <taxon>Bacteroidota</taxon>
        <taxon>Bacteroidia</taxon>
        <taxon>Bacteroidales</taxon>
        <taxon>Rikenellaceae</taxon>
        <taxon>Alistipes</taxon>
    </lineage>
</organism>
<evidence type="ECO:0000256" key="3">
    <source>
        <dbReference type="ARBA" id="ARBA00022452"/>
    </source>
</evidence>
<dbReference type="Pfam" id="PF13715">
    <property type="entry name" value="CarbopepD_reg_2"/>
    <property type="match status" value="1"/>
</dbReference>
<feature type="domain" description="TonB-dependent receptor plug" evidence="10">
    <location>
        <begin position="211"/>
        <end position="316"/>
    </location>
</feature>
<evidence type="ECO:0000313" key="12">
    <source>
        <dbReference type="Proteomes" id="UP001181347"/>
    </source>
</evidence>
<keyword evidence="2 7" id="KW-0813">Transport</keyword>
<dbReference type="Gene3D" id="2.170.130.10">
    <property type="entry name" value="TonB-dependent receptor, plug domain"/>
    <property type="match status" value="1"/>
</dbReference>
<dbReference type="InterPro" id="IPR036942">
    <property type="entry name" value="Beta-barrel_TonB_sf"/>
</dbReference>
<comment type="similarity">
    <text evidence="7">Belongs to the TonB-dependent receptor family.</text>
</comment>
<dbReference type="InterPro" id="IPR037066">
    <property type="entry name" value="Plug_dom_sf"/>
</dbReference>
<dbReference type="NCBIfam" id="TIGR04056">
    <property type="entry name" value="OMP_RagA_SusC"/>
    <property type="match status" value="1"/>
</dbReference>
<evidence type="ECO:0000256" key="5">
    <source>
        <dbReference type="ARBA" id="ARBA00023136"/>
    </source>
</evidence>
<dbReference type="GO" id="GO:0009279">
    <property type="term" value="C:cell outer membrane"/>
    <property type="evidence" value="ECO:0007669"/>
    <property type="project" value="UniProtKB-SubCell"/>
</dbReference>
<name>A0AAE4LL42_9BACT</name>
<dbReference type="Gene3D" id="2.40.170.20">
    <property type="entry name" value="TonB-dependent receptor, beta-barrel domain"/>
    <property type="match status" value="1"/>
</dbReference>